<protein>
    <submittedName>
        <fullName evidence="3">Uncharacterized protein</fullName>
    </submittedName>
</protein>
<dbReference type="SUPFAM" id="SSF53756">
    <property type="entry name" value="UDP-Glycosyltransferase/glycogen phosphorylase"/>
    <property type="match status" value="1"/>
</dbReference>
<gene>
    <name evidence="3" type="ORF">MKW94_029949</name>
</gene>
<comment type="similarity">
    <text evidence="1">Belongs to the UDP-glycosyltransferase family.</text>
</comment>
<dbReference type="Pfam" id="PF00201">
    <property type="entry name" value="UDPGT"/>
    <property type="match status" value="1"/>
</dbReference>
<keyword evidence="2" id="KW-0808">Transferase</keyword>
<evidence type="ECO:0000256" key="2">
    <source>
        <dbReference type="ARBA" id="ARBA00022679"/>
    </source>
</evidence>
<dbReference type="EMBL" id="JAJJMA010274839">
    <property type="protein sequence ID" value="MCL7045868.1"/>
    <property type="molecule type" value="Genomic_DNA"/>
</dbReference>
<reference evidence="3" key="1">
    <citation type="submission" date="2022-03" db="EMBL/GenBank/DDBJ databases">
        <title>A functionally conserved STORR gene fusion in Papaver species that diverged 16.8 million years ago.</title>
        <authorList>
            <person name="Catania T."/>
        </authorList>
    </citation>
    <scope>NUCLEOTIDE SEQUENCE</scope>
    <source>
        <strain evidence="3">S-191538</strain>
    </source>
</reference>
<dbReference type="PANTHER" id="PTHR48049:SF75">
    <property type="entry name" value="UDP-RHAMNOSE:RHAMNOSYLTRANSFERASE 1"/>
    <property type="match status" value="1"/>
</dbReference>
<comment type="caution">
    <text evidence="3">The sequence shown here is derived from an EMBL/GenBank/DDBJ whole genome shotgun (WGS) entry which is preliminary data.</text>
</comment>
<keyword evidence="4" id="KW-1185">Reference proteome</keyword>
<evidence type="ECO:0000313" key="3">
    <source>
        <dbReference type="EMBL" id="MCL7045868.1"/>
    </source>
</evidence>
<name>A0AA42AZE6_PAPNU</name>
<dbReference type="Gene3D" id="3.40.50.2000">
    <property type="entry name" value="Glycogen Phosphorylase B"/>
    <property type="match status" value="2"/>
</dbReference>
<sequence length="329" mass="36621">MKPDLIVFDLINCWIPDVGAKLNIPTAFFSVYSTTMLAYVGPPSEYKESTSNRRLTPQDFAQVPKWISFPSTVAYRFHEAVIMSKHLHIPDITGLSTGERHTKAIEGSDFILARSCVEFDGDYLNLLGDLFQKPVIPIGLLPPPAQCSPTRTTSNGSGNTFGLELSESPFLWILRKPEGIDESVLLPSGFEDRIKGRGFVCFGWISQVEVLSHTAIGGCLFHSGWGTIIETLFFGHAQILLPMMLDQGLNARFLVEKGIGLEVDRNEDGTFTREAVASSIKTVMAEQHGEQLRLKAAQIGESIFSNHGLHEEYIVKFVSRLDQLLHRRL</sequence>
<dbReference type="PANTHER" id="PTHR48049">
    <property type="entry name" value="GLYCOSYLTRANSFERASE"/>
    <property type="match status" value="1"/>
</dbReference>
<dbReference type="AlphaFoldDB" id="A0AA42AZE6"/>
<evidence type="ECO:0000313" key="4">
    <source>
        <dbReference type="Proteomes" id="UP001177140"/>
    </source>
</evidence>
<dbReference type="FunFam" id="3.40.50.2000:FF:000037">
    <property type="entry name" value="Glycosyltransferase"/>
    <property type="match status" value="1"/>
</dbReference>
<proteinExistence type="inferred from homology"/>
<dbReference type="CDD" id="cd03784">
    <property type="entry name" value="GT1_Gtf-like"/>
    <property type="match status" value="1"/>
</dbReference>
<organism evidence="3 4">
    <name type="scientific">Papaver nudicaule</name>
    <name type="common">Iceland poppy</name>
    <dbReference type="NCBI Taxonomy" id="74823"/>
    <lineage>
        <taxon>Eukaryota</taxon>
        <taxon>Viridiplantae</taxon>
        <taxon>Streptophyta</taxon>
        <taxon>Embryophyta</taxon>
        <taxon>Tracheophyta</taxon>
        <taxon>Spermatophyta</taxon>
        <taxon>Magnoliopsida</taxon>
        <taxon>Ranunculales</taxon>
        <taxon>Papaveraceae</taxon>
        <taxon>Papaveroideae</taxon>
        <taxon>Papaver</taxon>
    </lineage>
</organism>
<dbReference type="InterPro" id="IPR002213">
    <property type="entry name" value="UDP_glucos_trans"/>
</dbReference>
<accession>A0AA42AZE6</accession>
<dbReference type="Proteomes" id="UP001177140">
    <property type="component" value="Unassembled WGS sequence"/>
</dbReference>
<dbReference type="GO" id="GO:0035251">
    <property type="term" value="F:UDP-glucosyltransferase activity"/>
    <property type="evidence" value="ECO:0007669"/>
    <property type="project" value="InterPro"/>
</dbReference>
<dbReference type="InterPro" id="IPR050481">
    <property type="entry name" value="UDP-glycosyltransf_plant"/>
</dbReference>
<evidence type="ECO:0000256" key="1">
    <source>
        <dbReference type="ARBA" id="ARBA00009995"/>
    </source>
</evidence>